<dbReference type="SUPFAM" id="SSF50978">
    <property type="entry name" value="WD40 repeat-like"/>
    <property type="match status" value="1"/>
</dbReference>
<sequence length="448" mass="49889">MEQPDLRFYNPFGDDSDPPSPSELDRPNAFPGHRDTLARLHEVSPPESEPDEGNYSPSQSGLSLFRPGLNLLHRDTLARLHFKQNFSKALPEDVLRMIASYLDPQDCKNMRLTCRQWAEHLPQPKLGVAQRLPAEILLDIFAYLPATDYDAARHTCKNWFMVGLDHKVAKPMLRSSGSYPAYHQDLALERAKLLGSSLQAAEVTDHEEQYNNTLIDKEWLMSKRLATESRLSSSWRGSSLRTYGGHSLASFTVIEKVSFERLLRPADGRHAGGACLRHFTVSCCGRYLLVTLAKDIFIYSLSTMKPVARLVASSRVIAMSMDTSSDRYSVAALAEGRSGLSWDLQTPSSATMVPVMEPKLILDETIESLHGVVDVHTESPRSTSPQLPSVLSGFEINTRPTIYRNLGTGSDSPRSVAICPQRKCVAFGCRSGIELHWTTPDSDTSLNR</sequence>
<gene>
    <name evidence="3" type="ORF">PMZ80_004274</name>
</gene>
<dbReference type="InterPro" id="IPR036322">
    <property type="entry name" value="WD40_repeat_dom_sf"/>
</dbReference>
<feature type="region of interest" description="Disordered" evidence="1">
    <location>
        <begin position="1"/>
        <end position="60"/>
    </location>
</feature>
<keyword evidence="4" id="KW-1185">Reference proteome</keyword>
<evidence type="ECO:0000256" key="1">
    <source>
        <dbReference type="SAM" id="MobiDB-lite"/>
    </source>
</evidence>
<proteinExistence type="predicted"/>
<organism evidence="3 4">
    <name type="scientific">Knufia obscura</name>
    <dbReference type="NCBI Taxonomy" id="1635080"/>
    <lineage>
        <taxon>Eukaryota</taxon>
        <taxon>Fungi</taxon>
        <taxon>Dikarya</taxon>
        <taxon>Ascomycota</taxon>
        <taxon>Pezizomycotina</taxon>
        <taxon>Eurotiomycetes</taxon>
        <taxon>Chaetothyriomycetidae</taxon>
        <taxon>Chaetothyriales</taxon>
        <taxon>Trichomeriaceae</taxon>
        <taxon>Knufia</taxon>
    </lineage>
</organism>
<name>A0ABR0RSA0_9EURO</name>
<dbReference type="SUPFAM" id="SSF81383">
    <property type="entry name" value="F-box domain"/>
    <property type="match status" value="2"/>
</dbReference>
<reference evidence="3 4" key="1">
    <citation type="journal article" date="2023" name="Res Sq">
        <title>Genomic and morphological characterization of Knufia obscura isolated from the Mars 2020 spacecraft assembly facility.</title>
        <authorList>
            <person name="Chander A.M."/>
            <person name="Teixeira M.M."/>
            <person name="Singh N.K."/>
            <person name="Williams M.P."/>
            <person name="Parker C.W."/>
            <person name="Leo P."/>
            <person name="Stajich J.E."/>
            <person name="Torok T."/>
            <person name="Tighe S."/>
            <person name="Mason C.E."/>
            <person name="Venkateswaran K."/>
        </authorList>
    </citation>
    <scope>NUCLEOTIDE SEQUENCE [LARGE SCALE GENOMIC DNA]</scope>
    <source>
        <strain evidence="3 4">CCFEE 5817</strain>
    </source>
</reference>
<dbReference type="GeneID" id="89997723"/>
<dbReference type="InterPro" id="IPR036047">
    <property type="entry name" value="F-box-like_dom_sf"/>
</dbReference>
<evidence type="ECO:0000313" key="3">
    <source>
        <dbReference type="EMBL" id="KAK5943267.1"/>
    </source>
</evidence>
<accession>A0ABR0RSA0</accession>
<dbReference type="InterPro" id="IPR001810">
    <property type="entry name" value="F-box_dom"/>
</dbReference>
<protein>
    <recommendedName>
        <fullName evidence="2">F-box domain-containing protein</fullName>
    </recommendedName>
</protein>
<comment type="caution">
    <text evidence="3">The sequence shown here is derived from an EMBL/GenBank/DDBJ whole genome shotgun (WGS) entry which is preliminary data.</text>
</comment>
<dbReference type="Pfam" id="PF12937">
    <property type="entry name" value="F-box-like"/>
    <property type="match status" value="2"/>
</dbReference>
<feature type="compositionally biased region" description="Basic and acidic residues" evidence="1">
    <location>
        <begin position="32"/>
        <end position="44"/>
    </location>
</feature>
<dbReference type="EMBL" id="JAVHJV010000004">
    <property type="protein sequence ID" value="KAK5943267.1"/>
    <property type="molecule type" value="Genomic_DNA"/>
</dbReference>
<feature type="domain" description="F-box" evidence="2">
    <location>
        <begin position="90"/>
        <end position="130"/>
    </location>
</feature>
<dbReference type="Gene3D" id="1.20.1280.50">
    <property type="match status" value="2"/>
</dbReference>
<evidence type="ECO:0000313" key="4">
    <source>
        <dbReference type="Proteomes" id="UP001334248"/>
    </source>
</evidence>
<dbReference type="RefSeq" id="XP_064731357.1">
    <property type="nucleotide sequence ID" value="XM_064872699.1"/>
</dbReference>
<dbReference type="SMART" id="SM00256">
    <property type="entry name" value="FBOX"/>
    <property type="match status" value="2"/>
</dbReference>
<feature type="domain" description="F-box" evidence="2">
    <location>
        <begin position="132"/>
        <end position="172"/>
    </location>
</feature>
<evidence type="ECO:0000259" key="2">
    <source>
        <dbReference type="SMART" id="SM00256"/>
    </source>
</evidence>
<dbReference type="Proteomes" id="UP001334248">
    <property type="component" value="Unassembled WGS sequence"/>
</dbReference>
<dbReference type="CDD" id="cd09917">
    <property type="entry name" value="F-box_SF"/>
    <property type="match status" value="1"/>
</dbReference>